<dbReference type="EMBL" id="GG738849">
    <property type="protein sequence ID" value="EFC49019.1"/>
    <property type="molecule type" value="Genomic_DNA"/>
</dbReference>
<proteinExistence type="predicted"/>
<dbReference type="GO" id="GO:0003729">
    <property type="term" value="F:mRNA binding"/>
    <property type="evidence" value="ECO:0007669"/>
    <property type="project" value="TreeGrafter"/>
</dbReference>
<dbReference type="STRING" id="5762.D2V2A0"/>
<reference evidence="3 4" key="1">
    <citation type="journal article" date="2010" name="Cell">
        <title>The genome of Naegleria gruberi illuminates early eukaryotic versatility.</title>
        <authorList>
            <person name="Fritz-Laylin L.K."/>
            <person name="Prochnik S.E."/>
            <person name="Ginger M.L."/>
            <person name="Dacks J.B."/>
            <person name="Carpenter M.L."/>
            <person name="Field M.C."/>
            <person name="Kuo A."/>
            <person name="Paredez A."/>
            <person name="Chapman J."/>
            <person name="Pham J."/>
            <person name="Shu S."/>
            <person name="Neupane R."/>
            <person name="Cipriano M."/>
            <person name="Mancuso J."/>
            <person name="Tu H."/>
            <person name="Salamov A."/>
            <person name="Lindquist E."/>
            <person name="Shapiro H."/>
            <person name="Lucas S."/>
            <person name="Grigoriev I.V."/>
            <person name="Cande W.Z."/>
            <person name="Fulton C."/>
            <person name="Rokhsar D.S."/>
            <person name="Dawson S.C."/>
        </authorList>
    </citation>
    <scope>NUCLEOTIDE SEQUENCE [LARGE SCALE GENOMIC DNA]</scope>
    <source>
        <strain evidence="3 4">NEG-M</strain>
    </source>
</reference>
<dbReference type="eggNOG" id="KOG0108">
    <property type="taxonomic scope" value="Eukaryota"/>
</dbReference>
<dbReference type="VEuPathDB" id="AmoebaDB:NAEGRDRAFT_30472"/>
<evidence type="ECO:0000313" key="4">
    <source>
        <dbReference type="Proteomes" id="UP000006671"/>
    </source>
</evidence>
<feature type="non-terminal residue" evidence="3">
    <location>
        <position position="87"/>
    </location>
</feature>
<keyword evidence="4" id="KW-1185">Reference proteome</keyword>
<dbReference type="Gene3D" id="3.30.70.330">
    <property type="match status" value="1"/>
</dbReference>
<feature type="domain" description="RRM" evidence="2">
    <location>
        <begin position="10"/>
        <end position="87"/>
    </location>
</feature>
<evidence type="ECO:0000256" key="1">
    <source>
        <dbReference type="PROSITE-ProRule" id="PRU00176"/>
    </source>
</evidence>
<dbReference type="Pfam" id="PF00076">
    <property type="entry name" value="RRM_1"/>
    <property type="match status" value="1"/>
</dbReference>
<evidence type="ECO:0000313" key="3">
    <source>
        <dbReference type="EMBL" id="EFC49019.1"/>
    </source>
</evidence>
<dbReference type="InParanoid" id="D2V2A0"/>
<organism evidence="4">
    <name type="scientific">Naegleria gruberi</name>
    <name type="common">Amoeba</name>
    <dbReference type="NCBI Taxonomy" id="5762"/>
    <lineage>
        <taxon>Eukaryota</taxon>
        <taxon>Discoba</taxon>
        <taxon>Heterolobosea</taxon>
        <taxon>Tetramitia</taxon>
        <taxon>Eutetramitia</taxon>
        <taxon>Vahlkampfiidae</taxon>
        <taxon>Naegleria</taxon>
    </lineage>
</organism>
<protein>
    <submittedName>
        <fullName evidence="3">Predicted protein</fullName>
    </submittedName>
</protein>
<dbReference type="AlphaFoldDB" id="D2V2A0"/>
<dbReference type="Proteomes" id="UP000006671">
    <property type="component" value="Unassembled WGS sequence"/>
</dbReference>
<dbReference type="GeneID" id="8862386"/>
<evidence type="ECO:0000259" key="2">
    <source>
        <dbReference type="PROSITE" id="PS50102"/>
    </source>
</evidence>
<dbReference type="OMA" id="FCEYENA"/>
<accession>D2V2A0</accession>
<dbReference type="KEGG" id="ngr:NAEGRDRAFT_30472"/>
<dbReference type="CDD" id="cd12398">
    <property type="entry name" value="RRM_CSTF2_RNA15_like"/>
    <property type="match status" value="1"/>
</dbReference>
<dbReference type="PANTHER" id="PTHR45735:SF2">
    <property type="entry name" value="CLEAVAGE STIMULATION FACTOR SUBUNIT 2"/>
    <property type="match status" value="1"/>
</dbReference>
<dbReference type="InterPro" id="IPR012677">
    <property type="entry name" value="Nucleotide-bd_a/b_plait_sf"/>
</dbReference>
<dbReference type="GO" id="GO:0005847">
    <property type="term" value="C:mRNA cleavage and polyadenylation specificity factor complex"/>
    <property type="evidence" value="ECO:0007669"/>
    <property type="project" value="TreeGrafter"/>
</dbReference>
<gene>
    <name evidence="3" type="ORF">NAEGRDRAFT_30472</name>
</gene>
<dbReference type="SUPFAM" id="SSF54928">
    <property type="entry name" value="RNA-binding domain, RBD"/>
    <property type="match status" value="1"/>
</dbReference>
<dbReference type="PANTHER" id="PTHR45735">
    <property type="entry name" value="CLEAVAGE STIMULATION FACTOR SUBUNIT 2"/>
    <property type="match status" value="1"/>
</dbReference>
<dbReference type="InterPro" id="IPR035979">
    <property type="entry name" value="RBD_domain_sf"/>
</dbReference>
<dbReference type="SMART" id="SM00360">
    <property type="entry name" value="RRM"/>
    <property type="match status" value="1"/>
</dbReference>
<dbReference type="RefSeq" id="XP_002681763.1">
    <property type="nucleotide sequence ID" value="XM_002681717.1"/>
</dbReference>
<dbReference type="PROSITE" id="PS50102">
    <property type="entry name" value="RRM"/>
    <property type="match status" value="1"/>
</dbReference>
<sequence length="87" mass="9867">MSKTNRTPSRCVFIGNIAYDASTDKLKQIFNEAGQVVNFRMVFDRETNKPKGYAFCEFIDEGSASNAMKTLDGRDFNGRKLRVDFAD</sequence>
<name>D2V2A0_NAEGR</name>
<dbReference type="OrthoDB" id="272703at2759"/>
<keyword evidence="1" id="KW-0694">RNA-binding</keyword>
<dbReference type="InterPro" id="IPR000504">
    <property type="entry name" value="RRM_dom"/>
</dbReference>